<dbReference type="PROSITE" id="PS00674">
    <property type="entry name" value="AAA"/>
    <property type="match status" value="1"/>
</dbReference>
<keyword evidence="6" id="KW-1185">Reference proteome</keyword>
<evidence type="ECO:0000256" key="2">
    <source>
        <dbReference type="SAM" id="Coils"/>
    </source>
</evidence>
<dbReference type="Proteomes" id="UP000249343">
    <property type="component" value="Unassembled WGS sequence"/>
</dbReference>
<dbReference type="PANTHER" id="PTHR23074">
    <property type="entry name" value="AAA DOMAIN-CONTAINING"/>
    <property type="match status" value="1"/>
</dbReference>
<keyword evidence="1" id="KW-0547">Nucleotide-binding</keyword>
<keyword evidence="2" id="KW-0175">Coiled coil</keyword>
<comment type="caution">
    <text evidence="5">The sequence shown here is derived from an EMBL/GenBank/DDBJ whole genome shotgun (WGS) entry which is preliminary data.</text>
</comment>
<dbReference type="InterPro" id="IPR050304">
    <property type="entry name" value="MT-severing_AAA_ATPase"/>
</dbReference>
<feature type="coiled-coil region" evidence="2">
    <location>
        <begin position="57"/>
        <end position="134"/>
    </location>
</feature>
<evidence type="ECO:0000256" key="3">
    <source>
        <dbReference type="SAM" id="Phobius"/>
    </source>
</evidence>
<dbReference type="InterPro" id="IPR003959">
    <property type="entry name" value="ATPase_AAA_core"/>
</dbReference>
<dbReference type="InterPro" id="IPR003960">
    <property type="entry name" value="ATPase_AAA_CS"/>
</dbReference>
<keyword evidence="3" id="KW-0472">Membrane</keyword>
<gene>
    <name evidence="5" type="ORF">DH96_02105</name>
</gene>
<organism evidence="5 6">
    <name type="scientific">Candidatus Phytoplasma oryzae</name>
    <dbReference type="NCBI Taxonomy" id="203274"/>
    <lineage>
        <taxon>Bacteria</taxon>
        <taxon>Bacillati</taxon>
        <taxon>Mycoplasmatota</taxon>
        <taxon>Mollicutes</taxon>
        <taxon>Acholeplasmatales</taxon>
        <taxon>Acholeplasmataceae</taxon>
        <taxon>Candidatus Phytoplasma</taxon>
        <taxon>16SrXI (Rice yellow dwarf group)</taxon>
    </lineage>
</organism>
<protein>
    <recommendedName>
        <fullName evidence="4">AAA+ ATPase domain-containing protein</fullName>
    </recommendedName>
</protein>
<dbReference type="RefSeq" id="WP_111961364.1">
    <property type="nucleotide sequence ID" value="NZ_JHUK01000004.1"/>
</dbReference>
<keyword evidence="3" id="KW-0812">Transmembrane</keyword>
<keyword evidence="3" id="KW-1133">Transmembrane helix</keyword>
<name>A0A328IKC9_9MOLU</name>
<feature type="transmembrane region" description="Helical" evidence="3">
    <location>
        <begin position="12"/>
        <end position="31"/>
    </location>
</feature>
<evidence type="ECO:0000256" key="1">
    <source>
        <dbReference type="RuleBase" id="RU003651"/>
    </source>
</evidence>
<dbReference type="PANTHER" id="PTHR23074:SF83">
    <property type="entry name" value="VACUOLAR PROTEIN SORTING-ASSOCIATED PROTEIN 4A"/>
    <property type="match status" value="1"/>
</dbReference>
<dbReference type="InterPro" id="IPR027417">
    <property type="entry name" value="P-loop_NTPase"/>
</dbReference>
<dbReference type="GO" id="GO:0016887">
    <property type="term" value="F:ATP hydrolysis activity"/>
    <property type="evidence" value="ECO:0007669"/>
    <property type="project" value="InterPro"/>
</dbReference>
<proteinExistence type="inferred from homology"/>
<sequence>MKQTTWSSKLYWWFLGLSTIGMMSLTLYGVFKQKIKIPSTSLNYQSSPSLLSEEVKKKEEEQSLDHYLQEIDKQLREEKEKRTKEQEEIKNQTNIIQTKLTEINTEIKTLSDQIKILEEELKDTSLKEADKKKKEGQLTTLKTQKEAKIKEGQAWQAKIPAIYLNQQNNTQKIEWLTYQHGNLQKQGYLEQKSKTLEEAIAYNQANKAKIKTLLSKTDNDQTTFDQLKAYDLFLDSQLVTFSRQLEELRKELTARRLNQPWINQKKKITFDDVYGMEQEKEELADLITYLKADQPNLVNFDQIKPRGYLLYGPPGTGKSFLMKALCEETGAYYLEIDPSRFDKTYVGEGNEELEKIWREAESHDKSIIFIDEISGLANRETKSDNKVAINIVNNLLLKLDGFKSSEKKIILMAATNHLNQVDAALKNRFSKLIKIDLIQDEEIEGFLKHQLRNYQISYHTFNHLSTIATKCQKKGYSNRDLSKIIDNAYQKTYKYKVQNPLHSVMLPSDLDEVLDYQQGIKKTFAQIKKHRLAQETVYQDWLKGIKSFLPKKKDLTKVIKQYRFHTLTWPGHDEPSDVLAFVKKPFNKWRTDAYQYAFSSATFSKGLVVDSPLNRYIGFMRCEEATGVMWFYYDGPQYLLDEDKDYYIGFADLPYDPNNQIGFGSTKTYHLHFNPVKNQIMVYDKKFNTK</sequence>
<evidence type="ECO:0000259" key="4">
    <source>
        <dbReference type="SMART" id="SM00382"/>
    </source>
</evidence>
<evidence type="ECO:0000313" key="6">
    <source>
        <dbReference type="Proteomes" id="UP000249343"/>
    </source>
</evidence>
<reference evidence="5 6" key="1">
    <citation type="submission" date="2014-04" db="EMBL/GenBank/DDBJ databases">
        <title>Genome study of Napier grass stunt phytoplasma.</title>
        <authorList>
            <person name="Kawicha P."/>
            <person name="Dickinson M."/>
            <person name="Hodgetts J."/>
        </authorList>
    </citation>
    <scope>NUCLEOTIDE SEQUENCE [LARGE SCALE GENOMIC DNA]</scope>
    <source>
        <strain evidence="5 6">NGS-S10</strain>
    </source>
</reference>
<comment type="similarity">
    <text evidence="1">Belongs to the AAA ATPase family.</text>
</comment>
<keyword evidence="1" id="KW-0067">ATP-binding</keyword>
<dbReference type="SMART" id="SM00382">
    <property type="entry name" value="AAA"/>
    <property type="match status" value="1"/>
</dbReference>
<evidence type="ECO:0000313" key="5">
    <source>
        <dbReference type="EMBL" id="RAM57714.1"/>
    </source>
</evidence>
<dbReference type="EMBL" id="JHUK01000004">
    <property type="protein sequence ID" value="RAM57714.1"/>
    <property type="molecule type" value="Genomic_DNA"/>
</dbReference>
<feature type="domain" description="AAA+ ATPase" evidence="4">
    <location>
        <begin position="304"/>
        <end position="439"/>
    </location>
</feature>
<dbReference type="Gene3D" id="3.40.50.300">
    <property type="entry name" value="P-loop containing nucleotide triphosphate hydrolases"/>
    <property type="match status" value="1"/>
</dbReference>
<dbReference type="CDD" id="cd19481">
    <property type="entry name" value="RecA-like_protease"/>
    <property type="match status" value="1"/>
</dbReference>
<accession>A0A328IKC9</accession>
<dbReference type="Pfam" id="PF00004">
    <property type="entry name" value="AAA"/>
    <property type="match status" value="1"/>
</dbReference>
<dbReference type="SUPFAM" id="SSF52540">
    <property type="entry name" value="P-loop containing nucleoside triphosphate hydrolases"/>
    <property type="match status" value="1"/>
</dbReference>
<dbReference type="GO" id="GO:0005524">
    <property type="term" value="F:ATP binding"/>
    <property type="evidence" value="ECO:0007669"/>
    <property type="project" value="UniProtKB-KW"/>
</dbReference>
<dbReference type="InterPro" id="IPR003593">
    <property type="entry name" value="AAA+_ATPase"/>
</dbReference>
<dbReference type="AlphaFoldDB" id="A0A328IKC9"/>